<feature type="transmembrane region" description="Helical" evidence="1">
    <location>
        <begin position="145"/>
        <end position="163"/>
    </location>
</feature>
<evidence type="ECO:0008006" key="4">
    <source>
        <dbReference type="Google" id="ProtNLM"/>
    </source>
</evidence>
<comment type="caution">
    <text evidence="2">The sequence shown here is derived from an EMBL/GenBank/DDBJ whole genome shotgun (WGS) entry which is preliminary data.</text>
</comment>
<dbReference type="OrthoDB" id="1160166at2"/>
<organism evidence="2 3">
    <name type="scientific">Flavilitoribacter nigricans (strain ATCC 23147 / DSM 23189 / NBRC 102662 / NCIMB 1420 / SS-2)</name>
    <name type="common">Lewinella nigricans</name>
    <dbReference type="NCBI Taxonomy" id="1122177"/>
    <lineage>
        <taxon>Bacteria</taxon>
        <taxon>Pseudomonadati</taxon>
        <taxon>Bacteroidota</taxon>
        <taxon>Saprospiria</taxon>
        <taxon>Saprospirales</taxon>
        <taxon>Lewinellaceae</taxon>
        <taxon>Flavilitoribacter</taxon>
    </lineage>
</organism>
<dbReference type="AlphaFoldDB" id="A0A2D0NHA2"/>
<name>A0A2D0NHA2_FLAN2</name>
<evidence type="ECO:0000256" key="1">
    <source>
        <dbReference type="SAM" id="Phobius"/>
    </source>
</evidence>
<accession>A0A2D0NHA2</accession>
<dbReference type="Proteomes" id="UP000223913">
    <property type="component" value="Unassembled WGS sequence"/>
</dbReference>
<keyword evidence="1" id="KW-1133">Transmembrane helix</keyword>
<sequence>MSFSFSKKLAGIAGLLYLAVILFGVFAEVYVRGELLVPGNAAETITRLQADPGWFRLGFVSDLLMITAFFLLPLPLYRLLRPIQRELAATMVLCVLVSVAVMCANMLNHFAILLVLDPMNAPFAPEQTQSLVRLFAELHKNGYRIAQIFFGLWLLPLGILSWRSGFVPRWIAISLVVACFSFLLDFFLFFLLPGYSAETSSWVTLPTVIGEFSFCGWLLIQGISYIPGKK</sequence>
<feature type="transmembrane region" description="Helical" evidence="1">
    <location>
        <begin position="201"/>
        <end position="220"/>
    </location>
</feature>
<keyword evidence="1" id="KW-0812">Transmembrane</keyword>
<gene>
    <name evidence="2" type="ORF">CRP01_04805</name>
</gene>
<reference evidence="2 3" key="1">
    <citation type="submission" date="2017-10" db="EMBL/GenBank/DDBJ databases">
        <title>The draft genome sequence of Lewinella nigricans NBRC 102662.</title>
        <authorList>
            <person name="Wang K."/>
        </authorList>
    </citation>
    <scope>NUCLEOTIDE SEQUENCE [LARGE SCALE GENOMIC DNA]</scope>
    <source>
        <strain evidence="2 3">NBRC 102662</strain>
    </source>
</reference>
<keyword evidence="3" id="KW-1185">Reference proteome</keyword>
<feature type="transmembrane region" description="Helical" evidence="1">
    <location>
        <begin position="89"/>
        <end position="116"/>
    </location>
</feature>
<feature type="transmembrane region" description="Helical" evidence="1">
    <location>
        <begin position="54"/>
        <end position="77"/>
    </location>
</feature>
<feature type="transmembrane region" description="Helical" evidence="1">
    <location>
        <begin position="170"/>
        <end position="195"/>
    </location>
</feature>
<dbReference type="RefSeq" id="WP_099148875.1">
    <property type="nucleotide sequence ID" value="NZ_PDUD01000006.1"/>
</dbReference>
<protein>
    <recommendedName>
        <fullName evidence="4">DUF4386 domain-containing protein</fullName>
    </recommendedName>
</protein>
<proteinExistence type="predicted"/>
<keyword evidence="1" id="KW-0472">Membrane</keyword>
<dbReference type="EMBL" id="PDUD01000006">
    <property type="protein sequence ID" value="PHN07766.1"/>
    <property type="molecule type" value="Genomic_DNA"/>
</dbReference>
<evidence type="ECO:0000313" key="3">
    <source>
        <dbReference type="Proteomes" id="UP000223913"/>
    </source>
</evidence>
<dbReference type="InterPro" id="IPR025495">
    <property type="entry name" value="DUF4386"/>
</dbReference>
<dbReference type="Pfam" id="PF14329">
    <property type="entry name" value="DUF4386"/>
    <property type="match status" value="1"/>
</dbReference>
<evidence type="ECO:0000313" key="2">
    <source>
        <dbReference type="EMBL" id="PHN07766.1"/>
    </source>
</evidence>